<keyword evidence="6" id="KW-0378">Hydrolase</keyword>
<gene>
    <name evidence="9" type="ORF">CHILSU_LOCUS5704</name>
</gene>
<evidence type="ECO:0000256" key="2">
    <source>
        <dbReference type="ARBA" id="ARBA00022729"/>
    </source>
</evidence>
<name>A0ABN8B3F9_CHISP</name>
<keyword evidence="4" id="KW-0443">Lipid metabolism</keyword>
<keyword evidence="5" id="KW-0325">Glycoprotein</keyword>
<keyword evidence="2 7" id="KW-0732">Signal</keyword>
<protein>
    <recommendedName>
        <fullName evidence="6">Lipase</fullName>
    </recommendedName>
</protein>
<proteinExistence type="inferred from homology"/>
<feature type="signal peptide" evidence="7">
    <location>
        <begin position="1"/>
        <end position="18"/>
    </location>
</feature>
<dbReference type="InterPro" id="IPR025483">
    <property type="entry name" value="Lipase_euk"/>
</dbReference>
<dbReference type="PIRSF" id="PIRSF000862">
    <property type="entry name" value="Steryl_ester_lip"/>
    <property type="match status" value="1"/>
</dbReference>
<evidence type="ECO:0000313" key="10">
    <source>
        <dbReference type="Proteomes" id="UP001153292"/>
    </source>
</evidence>
<feature type="domain" description="AB hydrolase-1" evidence="8">
    <location>
        <begin position="64"/>
        <end position="191"/>
    </location>
</feature>
<evidence type="ECO:0000256" key="5">
    <source>
        <dbReference type="ARBA" id="ARBA00023180"/>
    </source>
</evidence>
<dbReference type="Gene3D" id="3.40.50.1820">
    <property type="entry name" value="alpha/beta hydrolase"/>
    <property type="match status" value="1"/>
</dbReference>
<dbReference type="InterPro" id="IPR029058">
    <property type="entry name" value="AB_hydrolase_fold"/>
</dbReference>
<accession>A0ABN8B3F9</accession>
<feature type="chain" id="PRO_5047395715" description="Lipase" evidence="7">
    <location>
        <begin position="19"/>
        <end position="392"/>
    </location>
</feature>
<dbReference type="Pfam" id="PF00561">
    <property type="entry name" value="Abhydrolase_1"/>
    <property type="match status" value="1"/>
</dbReference>
<evidence type="ECO:0000256" key="3">
    <source>
        <dbReference type="ARBA" id="ARBA00022963"/>
    </source>
</evidence>
<evidence type="ECO:0000313" key="9">
    <source>
        <dbReference type="EMBL" id="CAH0402464.1"/>
    </source>
</evidence>
<evidence type="ECO:0000256" key="7">
    <source>
        <dbReference type="SAM" id="SignalP"/>
    </source>
</evidence>
<dbReference type="Proteomes" id="UP001153292">
    <property type="component" value="Chromosome 20"/>
</dbReference>
<organism evidence="9 10">
    <name type="scientific">Chilo suppressalis</name>
    <name type="common">Asiatic rice borer moth</name>
    <dbReference type="NCBI Taxonomy" id="168631"/>
    <lineage>
        <taxon>Eukaryota</taxon>
        <taxon>Metazoa</taxon>
        <taxon>Ecdysozoa</taxon>
        <taxon>Arthropoda</taxon>
        <taxon>Hexapoda</taxon>
        <taxon>Insecta</taxon>
        <taxon>Pterygota</taxon>
        <taxon>Neoptera</taxon>
        <taxon>Endopterygota</taxon>
        <taxon>Lepidoptera</taxon>
        <taxon>Glossata</taxon>
        <taxon>Ditrysia</taxon>
        <taxon>Pyraloidea</taxon>
        <taxon>Crambidae</taxon>
        <taxon>Crambinae</taxon>
        <taxon>Chilo</taxon>
    </lineage>
</organism>
<keyword evidence="10" id="KW-1185">Reference proteome</keyword>
<dbReference type="SUPFAM" id="SSF53474">
    <property type="entry name" value="alpha/beta-Hydrolases"/>
    <property type="match status" value="1"/>
</dbReference>
<dbReference type="PANTHER" id="PTHR11005">
    <property type="entry name" value="LYSOSOMAL ACID LIPASE-RELATED"/>
    <property type="match status" value="1"/>
</dbReference>
<keyword evidence="3 6" id="KW-0442">Lipid degradation</keyword>
<dbReference type="EMBL" id="OU963913">
    <property type="protein sequence ID" value="CAH0402464.1"/>
    <property type="molecule type" value="Genomic_DNA"/>
</dbReference>
<evidence type="ECO:0000256" key="1">
    <source>
        <dbReference type="ARBA" id="ARBA00010701"/>
    </source>
</evidence>
<comment type="similarity">
    <text evidence="1 6">Belongs to the AB hydrolase superfamily. Lipase family.</text>
</comment>
<evidence type="ECO:0000256" key="6">
    <source>
        <dbReference type="PIRNR" id="PIRNR000862"/>
    </source>
</evidence>
<reference evidence="9" key="1">
    <citation type="submission" date="2021-12" db="EMBL/GenBank/DDBJ databases">
        <authorList>
            <person name="King R."/>
        </authorList>
    </citation>
    <scope>NUCLEOTIDE SEQUENCE</scope>
</reference>
<dbReference type="InterPro" id="IPR000073">
    <property type="entry name" value="AB_hydrolase_1"/>
</dbReference>
<sequence length="392" mass="44758">MYRVVFLLFWSALRCVICDNNYEDAKLNFTQLAVKYGQKCEEFDVTTKDGYILKLFHIVGNESNPIILAHGMTDSADTFIIRGELSLAITLAKKGCDVWALNVRGNKYSRRHETLNPDKDKEFWNYSFHEMGLTDLPAIIDFVLNNTGQSQLTIIGHSQGNQMSLVLTSLFTEYNSKIKAIIALGPVAFMHNVRFPLSALIPLWPSINIVLKASGQEEIFKNGTLPTYAARNVCTQKEIGYKLCGQRVLFPIVGPDPDELEPEFFPIMFEHFPTTTSRKNFDHCAQISLKKRFAQFDYGLDNLKVYGSLVPAEYPLSNITTRVALLVGLNDPLADVTDVKILRDKLPNSYYYEIKREQCNHADFVIGKNMNDYLYPIVFEILQNYRKINFNN</sequence>
<evidence type="ECO:0000256" key="4">
    <source>
        <dbReference type="ARBA" id="ARBA00023098"/>
    </source>
</evidence>
<evidence type="ECO:0000259" key="8">
    <source>
        <dbReference type="Pfam" id="PF00561"/>
    </source>
</evidence>